<organism evidence="2 3">
    <name type="scientific">Trichomonas vaginalis (strain ATCC PRA-98 / G3)</name>
    <dbReference type="NCBI Taxonomy" id="412133"/>
    <lineage>
        <taxon>Eukaryota</taxon>
        <taxon>Metamonada</taxon>
        <taxon>Parabasalia</taxon>
        <taxon>Trichomonadida</taxon>
        <taxon>Trichomonadidae</taxon>
        <taxon>Trichomonas</taxon>
    </lineage>
</organism>
<keyword evidence="3" id="KW-1185">Reference proteome</keyword>
<dbReference type="OrthoDB" id="10539983at2759"/>
<evidence type="ECO:0000259" key="1">
    <source>
        <dbReference type="Pfam" id="PF10416"/>
    </source>
</evidence>
<dbReference type="VEuPathDB" id="TrichDB:TVAGG3_0089360"/>
<dbReference type="VEuPathDB" id="TrichDB:TVAGG3_0086070"/>
<evidence type="ECO:0000313" key="2">
    <source>
        <dbReference type="EMBL" id="EAX87623.1"/>
    </source>
</evidence>
<evidence type="ECO:0000313" key="3">
    <source>
        <dbReference type="Proteomes" id="UP000001542"/>
    </source>
</evidence>
<protein>
    <recommendedName>
        <fullName evidence="1">Initiator binding domain-containing protein</fullName>
    </recommendedName>
</protein>
<dbReference type="Proteomes" id="UP000001542">
    <property type="component" value="Unassembled WGS sequence"/>
</dbReference>
<proteinExistence type="predicted"/>
<gene>
    <name evidence="2" type="ORF">TVAG_313260</name>
</gene>
<reference evidence="2" key="1">
    <citation type="submission" date="2006-10" db="EMBL/GenBank/DDBJ databases">
        <authorList>
            <person name="Amadeo P."/>
            <person name="Zhao Q."/>
            <person name="Wortman J."/>
            <person name="Fraser-Liggett C."/>
            <person name="Carlton J."/>
        </authorList>
    </citation>
    <scope>NUCLEOTIDE SEQUENCE</scope>
    <source>
        <strain evidence="2">G3</strain>
    </source>
</reference>
<name>A2G5E1_TRIV3</name>
<sequence>MEDEQQLAKVITEMPNFVQEYTLMQSMKQYFAALRHTRGHNPEGSPIDLEVLLLLKLILGSVDNPIQTLHTVGIIIIGDEIAINANYLKTFLSTCRSRINNSMKHLGWELSNHDKTTKSELLQPLVDRKDSRNWTIRTIPPTSAVYTFIHENPSVRLRMTTNQPQDLPLGQIILEPGQGDDNNDQYKKDVSSPHIYGVKMN</sequence>
<dbReference type="InterPro" id="IPR018845">
    <property type="entry name" value="Initiator-bd"/>
</dbReference>
<dbReference type="InParanoid" id="A2G5E1"/>
<dbReference type="AlphaFoldDB" id="A2G5E1"/>
<dbReference type="RefSeq" id="XP_001300553.1">
    <property type="nucleotide sequence ID" value="XM_001300552.1"/>
</dbReference>
<feature type="domain" description="Initiator binding" evidence="1">
    <location>
        <begin position="24"/>
        <end position="139"/>
    </location>
</feature>
<reference evidence="2" key="2">
    <citation type="journal article" date="2007" name="Science">
        <title>Draft genome sequence of the sexually transmitted pathogen Trichomonas vaginalis.</title>
        <authorList>
            <person name="Carlton J.M."/>
            <person name="Hirt R.P."/>
            <person name="Silva J.C."/>
            <person name="Delcher A.L."/>
            <person name="Schatz M."/>
            <person name="Zhao Q."/>
            <person name="Wortman J.R."/>
            <person name="Bidwell S.L."/>
            <person name="Alsmark U.C.M."/>
            <person name="Besteiro S."/>
            <person name="Sicheritz-Ponten T."/>
            <person name="Noel C.J."/>
            <person name="Dacks J.B."/>
            <person name="Foster P.G."/>
            <person name="Simillion C."/>
            <person name="Van de Peer Y."/>
            <person name="Miranda-Saavedra D."/>
            <person name="Barton G.J."/>
            <person name="Westrop G.D."/>
            <person name="Mueller S."/>
            <person name="Dessi D."/>
            <person name="Fiori P.L."/>
            <person name="Ren Q."/>
            <person name="Paulsen I."/>
            <person name="Zhang H."/>
            <person name="Bastida-Corcuera F.D."/>
            <person name="Simoes-Barbosa A."/>
            <person name="Brown M.T."/>
            <person name="Hayes R.D."/>
            <person name="Mukherjee M."/>
            <person name="Okumura C.Y."/>
            <person name="Schneider R."/>
            <person name="Smith A.J."/>
            <person name="Vanacova S."/>
            <person name="Villalvazo M."/>
            <person name="Haas B.J."/>
            <person name="Pertea M."/>
            <person name="Feldblyum T.V."/>
            <person name="Utterback T.R."/>
            <person name="Shu C.L."/>
            <person name="Osoegawa K."/>
            <person name="de Jong P.J."/>
            <person name="Hrdy I."/>
            <person name="Horvathova L."/>
            <person name="Zubacova Z."/>
            <person name="Dolezal P."/>
            <person name="Malik S.B."/>
            <person name="Logsdon J.M. Jr."/>
            <person name="Henze K."/>
            <person name="Gupta A."/>
            <person name="Wang C.C."/>
            <person name="Dunne R.L."/>
            <person name="Upcroft J.A."/>
            <person name="Upcroft P."/>
            <person name="White O."/>
            <person name="Salzberg S.L."/>
            <person name="Tang P."/>
            <person name="Chiu C.-H."/>
            <person name="Lee Y.-S."/>
            <person name="Embley T.M."/>
            <person name="Coombs G.H."/>
            <person name="Mottram J.C."/>
            <person name="Tachezy J."/>
            <person name="Fraser-Liggett C.M."/>
            <person name="Johnson P.J."/>
        </authorList>
    </citation>
    <scope>NUCLEOTIDE SEQUENCE [LARGE SCALE GENOMIC DNA]</scope>
    <source>
        <strain evidence="2">G3</strain>
    </source>
</reference>
<dbReference type="KEGG" id="tva:4745275"/>
<dbReference type="EMBL" id="DS114421">
    <property type="protein sequence ID" value="EAX87623.1"/>
    <property type="molecule type" value="Genomic_DNA"/>
</dbReference>
<dbReference type="VEuPathDB" id="TrichDB:TVAG_313260"/>
<accession>A2G5E1</accession>
<dbReference type="Pfam" id="PF10416">
    <property type="entry name" value="IBD"/>
    <property type="match status" value="1"/>
</dbReference>